<name>A0AA51X4T0_9BACT</name>
<dbReference type="RefSeq" id="WP_322346564.1">
    <property type="nucleotide sequence ID" value="NZ_CP129968.2"/>
</dbReference>
<organism evidence="2">
    <name type="scientific">Marivirga arenosa</name>
    <dbReference type="NCBI Taxonomy" id="3059076"/>
    <lineage>
        <taxon>Bacteria</taxon>
        <taxon>Pseudomonadati</taxon>
        <taxon>Bacteroidota</taxon>
        <taxon>Cytophagia</taxon>
        <taxon>Cytophagales</taxon>
        <taxon>Marivirgaceae</taxon>
        <taxon>Marivirga</taxon>
    </lineage>
</organism>
<dbReference type="NCBIfam" id="TIGR04183">
    <property type="entry name" value="Por_Secre_tail"/>
    <property type="match status" value="1"/>
</dbReference>
<dbReference type="Proteomes" id="UP001232019">
    <property type="component" value="Chromosome"/>
</dbReference>
<dbReference type="Gene3D" id="2.130.10.10">
    <property type="entry name" value="YVTN repeat-like/Quinoprotein amine dehydrogenase"/>
    <property type="match status" value="5"/>
</dbReference>
<dbReference type="PANTHER" id="PTHR43739">
    <property type="entry name" value="XYLOGLUCANASE (EUROFUNG)"/>
    <property type="match status" value="1"/>
</dbReference>
<reference evidence="2" key="1">
    <citation type="submission" date="2023-08" db="EMBL/GenBank/DDBJ databases">
        <title>Comparative genomics and taxonomic characterization of three novel marine species of genus Marivirga.</title>
        <authorList>
            <person name="Muhammad N."/>
            <person name="Kim S.-G."/>
        </authorList>
    </citation>
    <scope>NUCLEOTIDE SEQUENCE</scope>
    <source>
        <strain evidence="2">BKB1-2</strain>
    </source>
</reference>
<dbReference type="InterPro" id="IPR026444">
    <property type="entry name" value="Secre_tail"/>
</dbReference>
<dbReference type="InterPro" id="IPR052025">
    <property type="entry name" value="Xyloglucanase_GH74"/>
</dbReference>
<accession>A0AA51X4T0</accession>
<dbReference type="InterPro" id="IPR036278">
    <property type="entry name" value="Sialidase_sf"/>
</dbReference>
<dbReference type="GO" id="GO:0010411">
    <property type="term" value="P:xyloglucan metabolic process"/>
    <property type="evidence" value="ECO:0007669"/>
    <property type="project" value="TreeGrafter"/>
</dbReference>
<sequence>MKHNFTNYLTGSSLLVLLILFLSTQFNSPKTFDTNSSEGSEIWSTKKTKIKSGKDEYMKPDGFIEYFNSISSKFGEGSNSYKPGYRFNELKSALNKAKSIRSSSSYNAVFKSRGPGNVGGRTRAIAVDPDDNTNCTWIAGAASGGIWKTTDCGQSWINISPNIPNLSTNSIAQSPSNPDVIYVGTGEVFAANATFVRGDGIYKSINRGESWDLLVSTVGNNNFESVNRISIDPTDENVVIIATNSGIFKSIDGGNSWVKKYESIVPNTNAFNSVQDLQVDPTNFDIQYAGVNSVGIVKSMDGGETWELTSEGITDGTRFEIAIAPSKTDVIYTSTEVGQTTFLYYSGDAGASWYQVEDEDSNTDYLGGQGWYDNSIAVNPYDETEVFVGGVNIGKYVVDGQNIQESERQFLGLEFENIEFLSFVNFGADFSNGILNIATGNLSPSENPVTVEIRFGGNNTQKAHRFSVPADGGANGDGGAGIPETQYNFEDYSDVPFEVWDVENNRQLMVSYRDQKNDGTFNLNPRDDANDPELLNSREYLYIHDLEYNPDSPSPDVAEQSGGIAFANMYYFWPILAAGQEWNPSELENSILRILYDSKSVAVANATAVYDAYGGFGRQNINNLHPDHHHFTLIPMDESTETFMIVNGNDGGLGISRNNGGTFQQIENGYITSQFYGADKAPGADKYVGGTQDNGTWLSTTGTVNETSDYQFVLGGDGFEVVWHPDNENLVLATIYNNRIFKSTDGGNSFTASSSGIGEEDGPFITRLASSKTSPNTVYAIGNLGVYRSTNFGDTWSMRLISDDSWGGNASASDVTVSLANDQIVWAGAGMADGALNLFVSTNGGRSYEKTNNYSPDPNAFFTGIYTHPVEDSTAYALFSLPNFPKILKTTDLGKTWTDISGFEGSESGSNNGFPDAYVHSLLVMPFDTDIIWAGTEIGLFESLDGGNSWNFKADMPSVSIWSMKVVDNQVVLGTHGRGIWTAEIDELSLAALEIEDFTYNGYGKADVTFDLKRSYDKITLLYNDTEYLVLDNVAAGIRSVSIEGINEFNNSNIRLLAELNNEMFYAPKFNIETIDVTPDILGFSVSNNDGIYPVTIEVENNEPFEKVEVLFNSQVVHIDERILTEEDGNRIITFDYDQAARNNLQVKAFLNGQEYVASAQEQLITSNNNQLDTEFNIYPNPVNDIINISKANNISSLKIYSSKGVLVKQINISDLNQIDVSDLKQGIYLFQMSDAKGKLFTRRIIKQ</sequence>
<dbReference type="AlphaFoldDB" id="A0AA51X4T0"/>
<dbReference type="Pfam" id="PF18962">
    <property type="entry name" value="Por_Secre_tail"/>
    <property type="match status" value="1"/>
</dbReference>
<dbReference type="SUPFAM" id="SSF50939">
    <property type="entry name" value="Sialidases"/>
    <property type="match status" value="1"/>
</dbReference>
<dbReference type="KEGG" id="marp:QYS47_33215"/>
<dbReference type="EMBL" id="CP129968">
    <property type="protein sequence ID" value="WNB17205.1"/>
    <property type="molecule type" value="Genomic_DNA"/>
</dbReference>
<proteinExistence type="predicted"/>
<dbReference type="PANTHER" id="PTHR43739:SF5">
    <property type="entry name" value="EXO-ALPHA-SIALIDASE"/>
    <property type="match status" value="1"/>
</dbReference>
<dbReference type="CDD" id="cd15482">
    <property type="entry name" value="Sialidase_non-viral"/>
    <property type="match status" value="1"/>
</dbReference>
<gene>
    <name evidence="2" type="ORF">QYS47_33215</name>
</gene>
<feature type="domain" description="Secretion system C-terminal sorting" evidence="1">
    <location>
        <begin position="1178"/>
        <end position="1246"/>
    </location>
</feature>
<dbReference type="InterPro" id="IPR015943">
    <property type="entry name" value="WD40/YVTN_repeat-like_dom_sf"/>
</dbReference>
<protein>
    <submittedName>
        <fullName evidence="2">T9SS type A sorting domain-containing protein</fullName>
    </submittedName>
</protein>
<evidence type="ECO:0000313" key="2">
    <source>
        <dbReference type="EMBL" id="WNB17205.1"/>
    </source>
</evidence>
<evidence type="ECO:0000259" key="1">
    <source>
        <dbReference type="Pfam" id="PF18962"/>
    </source>
</evidence>
<dbReference type="SUPFAM" id="SSF110296">
    <property type="entry name" value="Oligoxyloglucan reducing end-specific cellobiohydrolase"/>
    <property type="match status" value="2"/>
</dbReference>